<dbReference type="PANTHER" id="PTHR43158">
    <property type="entry name" value="SKFA PEPTIDE EXPORT ATP-BINDING PROTEIN SKFE"/>
    <property type="match status" value="1"/>
</dbReference>
<keyword evidence="5" id="KW-1185">Reference proteome</keyword>
<dbReference type="GO" id="GO:0005524">
    <property type="term" value="F:ATP binding"/>
    <property type="evidence" value="ECO:0007669"/>
    <property type="project" value="UniProtKB-KW"/>
</dbReference>
<name>A0A074LS25_9BACL</name>
<sequence>MIRMTNVTKKYRNQTVLKDISLTVPPGKIIGIVGRNGSGKSTLLRLISGLSLPTSGSVTVNGETANRRIGKVVSYSAELGSFYPIFTVREAMRFQASQFADFNLAKADEIMKLMQLDPHMKIKALSKGHRGRLQIMLTLAREVPYILMDEPLSGLDPMVRESIVKGMISYVDLKSQTLLMTSHEVSEIETLLDGFIALHDGSLHRTADVEELHESEALRISEWMKKTYL</sequence>
<keyword evidence="1" id="KW-0547">Nucleotide-binding</keyword>
<dbReference type="Proteomes" id="UP000027931">
    <property type="component" value="Unassembled WGS sequence"/>
</dbReference>
<dbReference type="InterPro" id="IPR027417">
    <property type="entry name" value="P-loop_NTPase"/>
</dbReference>
<dbReference type="SMART" id="SM00382">
    <property type="entry name" value="AAA"/>
    <property type="match status" value="1"/>
</dbReference>
<accession>A0A074LS25</accession>
<dbReference type="PROSITE" id="PS50893">
    <property type="entry name" value="ABC_TRANSPORTER_2"/>
    <property type="match status" value="1"/>
</dbReference>
<organism evidence="4 5">
    <name type="scientific">Tumebacillus flagellatus</name>
    <dbReference type="NCBI Taxonomy" id="1157490"/>
    <lineage>
        <taxon>Bacteria</taxon>
        <taxon>Bacillati</taxon>
        <taxon>Bacillota</taxon>
        <taxon>Bacilli</taxon>
        <taxon>Bacillales</taxon>
        <taxon>Alicyclobacillaceae</taxon>
        <taxon>Tumebacillus</taxon>
    </lineage>
</organism>
<dbReference type="CDD" id="cd03230">
    <property type="entry name" value="ABC_DR_subfamily_A"/>
    <property type="match status" value="1"/>
</dbReference>
<dbReference type="EMBL" id="JMIR01000002">
    <property type="protein sequence ID" value="KEO84956.1"/>
    <property type="molecule type" value="Genomic_DNA"/>
</dbReference>
<dbReference type="Pfam" id="PF00005">
    <property type="entry name" value="ABC_tran"/>
    <property type="match status" value="1"/>
</dbReference>
<comment type="caution">
    <text evidence="4">The sequence shown here is derived from an EMBL/GenBank/DDBJ whole genome shotgun (WGS) entry which is preliminary data.</text>
</comment>
<feature type="domain" description="ABC transporter" evidence="3">
    <location>
        <begin position="2"/>
        <end position="225"/>
    </location>
</feature>
<evidence type="ECO:0000259" key="3">
    <source>
        <dbReference type="PROSITE" id="PS50893"/>
    </source>
</evidence>
<reference evidence="4 5" key="1">
    <citation type="journal article" date="2013" name="Int. J. Syst. Evol. Microbiol.">
        <title>Tumebacillus flagellatus sp. nov., an alpha-amylase/pullulanase-producing bacterium isolated from cassava wastewater.</title>
        <authorList>
            <person name="Wang Q."/>
            <person name="Xie N."/>
            <person name="Qin Y."/>
            <person name="Shen N."/>
            <person name="Zhu J."/>
            <person name="Mi H."/>
            <person name="Huang R."/>
        </authorList>
    </citation>
    <scope>NUCLEOTIDE SEQUENCE [LARGE SCALE GENOMIC DNA]</scope>
    <source>
        <strain evidence="4 5">GST4</strain>
    </source>
</reference>
<evidence type="ECO:0000313" key="4">
    <source>
        <dbReference type="EMBL" id="KEO84956.1"/>
    </source>
</evidence>
<protein>
    <submittedName>
        <fullName evidence="4">Spermidine/putrescine ABC transporter ATP-binding protein</fullName>
    </submittedName>
</protein>
<gene>
    <name evidence="4" type="ORF">EL26_02845</name>
</gene>
<dbReference type="AlphaFoldDB" id="A0A074LS25"/>
<keyword evidence="2 4" id="KW-0067">ATP-binding</keyword>
<dbReference type="SUPFAM" id="SSF52540">
    <property type="entry name" value="P-loop containing nucleoside triphosphate hydrolases"/>
    <property type="match status" value="1"/>
</dbReference>
<evidence type="ECO:0000256" key="2">
    <source>
        <dbReference type="ARBA" id="ARBA00022840"/>
    </source>
</evidence>
<dbReference type="STRING" id="1157490.EL26_02845"/>
<dbReference type="eggNOG" id="COG1131">
    <property type="taxonomic scope" value="Bacteria"/>
</dbReference>
<dbReference type="InterPro" id="IPR003439">
    <property type="entry name" value="ABC_transporter-like_ATP-bd"/>
</dbReference>
<dbReference type="PANTHER" id="PTHR43158:SF1">
    <property type="entry name" value="ABC TRANSPORTER, ATP-BINDING PROTEIN"/>
    <property type="match status" value="1"/>
</dbReference>
<dbReference type="Gene3D" id="3.40.50.300">
    <property type="entry name" value="P-loop containing nucleotide triphosphate hydrolases"/>
    <property type="match status" value="1"/>
</dbReference>
<evidence type="ECO:0000256" key="1">
    <source>
        <dbReference type="ARBA" id="ARBA00022741"/>
    </source>
</evidence>
<dbReference type="InterPro" id="IPR003593">
    <property type="entry name" value="AAA+_ATPase"/>
</dbReference>
<evidence type="ECO:0000313" key="5">
    <source>
        <dbReference type="Proteomes" id="UP000027931"/>
    </source>
</evidence>
<proteinExistence type="predicted"/>
<dbReference type="GO" id="GO:0016887">
    <property type="term" value="F:ATP hydrolysis activity"/>
    <property type="evidence" value="ECO:0007669"/>
    <property type="project" value="InterPro"/>
</dbReference>